<dbReference type="EMBL" id="JANPWB010000014">
    <property type="protein sequence ID" value="KAJ1098621.1"/>
    <property type="molecule type" value="Genomic_DNA"/>
</dbReference>
<name>A0AAV7M5H4_PLEWA</name>
<organism evidence="1 2">
    <name type="scientific">Pleurodeles waltl</name>
    <name type="common">Iberian ribbed newt</name>
    <dbReference type="NCBI Taxonomy" id="8319"/>
    <lineage>
        <taxon>Eukaryota</taxon>
        <taxon>Metazoa</taxon>
        <taxon>Chordata</taxon>
        <taxon>Craniata</taxon>
        <taxon>Vertebrata</taxon>
        <taxon>Euteleostomi</taxon>
        <taxon>Amphibia</taxon>
        <taxon>Batrachia</taxon>
        <taxon>Caudata</taxon>
        <taxon>Salamandroidea</taxon>
        <taxon>Salamandridae</taxon>
        <taxon>Pleurodelinae</taxon>
        <taxon>Pleurodeles</taxon>
    </lineage>
</organism>
<dbReference type="InterPro" id="IPR021109">
    <property type="entry name" value="Peptidase_aspartic_dom_sf"/>
</dbReference>
<reference evidence="1" key="1">
    <citation type="journal article" date="2022" name="bioRxiv">
        <title>Sequencing and chromosome-scale assembly of the giantPleurodeles waltlgenome.</title>
        <authorList>
            <person name="Brown T."/>
            <person name="Elewa A."/>
            <person name="Iarovenko S."/>
            <person name="Subramanian E."/>
            <person name="Araus A.J."/>
            <person name="Petzold A."/>
            <person name="Susuki M."/>
            <person name="Suzuki K.-i.T."/>
            <person name="Hayashi T."/>
            <person name="Toyoda A."/>
            <person name="Oliveira C."/>
            <person name="Osipova E."/>
            <person name="Leigh N.D."/>
            <person name="Simon A."/>
            <person name="Yun M.H."/>
        </authorList>
    </citation>
    <scope>NUCLEOTIDE SEQUENCE</scope>
    <source>
        <strain evidence="1">20211129_DDA</strain>
        <tissue evidence="1">Liver</tissue>
    </source>
</reference>
<keyword evidence="2" id="KW-1185">Reference proteome</keyword>
<evidence type="ECO:0000313" key="1">
    <source>
        <dbReference type="EMBL" id="KAJ1098621.1"/>
    </source>
</evidence>
<dbReference type="PANTHER" id="PTHR46888:SF1">
    <property type="entry name" value="RIBONUCLEASE H"/>
    <property type="match status" value="1"/>
</dbReference>
<comment type="caution">
    <text evidence="1">The sequence shown here is derived from an EMBL/GenBank/DDBJ whole genome shotgun (WGS) entry which is preliminary data.</text>
</comment>
<gene>
    <name evidence="1" type="ORF">NDU88_003728</name>
</gene>
<dbReference type="AlphaFoldDB" id="A0AAV7M5H4"/>
<dbReference type="SUPFAM" id="SSF50630">
    <property type="entry name" value="Acid proteases"/>
    <property type="match status" value="1"/>
</dbReference>
<sequence>MEIGVTRHRVLCTGKGHSKFKQVIKINGNPIDALIDSGCRQSVIRRDLLDPTDPTPNQWVTICCIHGDKEQYPLALVKIEWGEYHDFLPVGIMDRLIEDCIIGTDYIRFYDLLDQT</sequence>
<evidence type="ECO:0000313" key="2">
    <source>
        <dbReference type="Proteomes" id="UP001066276"/>
    </source>
</evidence>
<protein>
    <submittedName>
        <fullName evidence="1">Uncharacterized protein</fullName>
    </submittedName>
</protein>
<dbReference type="Pfam" id="PF13650">
    <property type="entry name" value="Asp_protease_2"/>
    <property type="match status" value="1"/>
</dbReference>
<dbReference type="PANTHER" id="PTHR46888">
    <property type="entry name" value="ZINC KNUCKLE DOMAINCONTAINING PROTEIN-RELATED"/>
    <property type="match status" value="1"/>
</dbReference>
<proteinExistence type="predicted"/>
<accession>A0AAV7M5H4</accession>
<dbReference type="Gene3D" id="2.40.70.10">
    <property type="entry name" value="Acid Proteases"/>
    <property type="match status" value="1"/>
</dbReference>
<dbReference type="Proteomes" id="UP001066276">
    <property type="component" value="Chromosome 10"/>
</dbReference>